<dbReference type="PROSITE" id="PS51257">
    <property type="entry name" value="PROKAR_LIPOPROTEIN"/>
    <property type="match status" value="1"/>
</dbReference>
<dbReference type="Gene3D" id="3.40.190.10">
    <property type="entry name" value="Periplasmic binding protein-like II"/>
    <property type="match status" value="2"/>
</dbReference>
<keyword evidence="5" id="KW-1185">Reference proteome</keyword>
<protein>
    <submittedName>
        <fullName evidence="4">ABC transporter substrate-binding protein</fullName>
    </submittedName>
</protein>
<dbReference type="RefSeq" id="WP_128519560.1">
    <property type="nucleotide sequence ID" value="NZ_JAQXZP010000037.1"/>
</dbReference>
<dbReference type="AlphaFoldDB" id="A0A3N0I336"/>
<dbReference type="PANTHER" id="PTHR35936:SF19">
    <property type="entry name" value="AMINO-ACID-BINDING PROTEIN YXEM-RELATED"/>
    <property type="match status" value="1"/>
</dbReference>
<dbReference type="SUPFAM" id="SSF53850">
    <property type="entry name" value="Periplasmic binding protein-like II"/>
    <property type="match status" value="1"/>
</dbReference>
<name>A0A3N0I336_9FIRM</name>
<proteinExistence type="predicted"/>
<evidence type="ECO:0000259" key="3">
    <source>
        <dbReference type="SMART" id="SM00062"/>
    </source>
</evidence>
<dbReference type="Proteomes" id="UP000276568">
    <property type="component" value="Unassembled WGS sequence"/>
</dbReference>
<evidence type="ECO:0000256" key="1">
    <source>
        <dbReference type="ARBA" id="ARBA00022729"/>
    </source>
</evidence>
<dbReference type="EMBL" id="RJQC01000001">
    <property type="protein sequence ID" value="RNM31403.1"/>
    <property type="molecule type" value="Genomic_DNA"/>
</dbReference>
<accession>A0A3N0I336</accession>
<evidence type="ECO:0000313" key="5">
    <source>
        <dbReference type="Proteomes" id="UP000276568"/>
    </source>
</evidence>
<feature type="signal peptide" evidence="2">
    <location>
        <begin position="1"/>
        <end position="19"/>
    </location>
</feature>
<feature type="chain" id="PRO_5039049013" evidence="2">
    <location>
        <begin position="20"/>
        <end position="276"/>
    </location>
</feature>
<dbReference type="InterPro" id="IPR001638">
    <property type="entry name" value="Solute-binding_3/MltF_N"/>
</dbReference>
<keyword evidence="1 2" id="KW-0732">Signal</keyword>
<dbReference type="PANTHER" id="PTHR35936">
    <property type="entry name" value="MEMBRANE-BOUND LYTIC MUREIN TRANSGLYCOSYLASE F"/>
    <property type="match status" value="1"/>
</dbReference>
<evidence type="ECO:0000256" key="2">
    <source>
        <dbReference type="SAM" id="SignalP"/>
    </source>
</evidence>
<comment type="caution">
    <text evidence="4">The sequence shown here is derived from an EMBL/GenBank/DDBJ whole genome shotgun (WGS) entry which is preliminary data.</text>
</comment>
<feature type="domain" description="Solute-binding protein family 3/N-terminal" evidence="3">
    <location>
        <begin position="33"/>
        <end position="272"/>
    </location>
</feature>
<organism evidence="4 5">
    <name type="scientific">Absicoccus porci</name>
    <dbReference type="NCBI Taxonomy" id="2486576"/>
    <lineage>
        <taxon>Bacteria</taxon>
        <taxon>Bacillati</taxon>
        <taxon>Bacillota</taxon>
        <taxon>Erysipelotrichia</taxon>
        <taxon>Erysipelotrichales</taxon>
        <taxon>Erysipelotrichaceae</taxon>
        <taxon>Absicoccus</taxon>
    </lineage>
</organism>
<evidence type="ECO:0000313" key="4">
    <source>
        <dbReference type="EMBL" id="RNM31403.1"/>
    </source>
</evidence>
<dbReference type="OrthoDB" id="9811552at2"/>
<dbReference type="SMART" id="SM00062">
    <property type="entry name" value="PBPb"/>
    <property type="match status" value="1"/>
</dbReference>
<gene>
    <name evidence="4" type="ORF">EDX97_02260</name>
</gene>
<dbReference type="Pfam" id="PF00497">
    <property type="entry name" value="SBP_bac_3"/>
    <property type="match status" value="1"/>
</dbReference>
<sequence length="276" mass="29702">MKKLLTAIAVASLSMSLVGCGSGSSNSSADSDTFTVGMECNYAPFNWQQSKKSSTASKLGSGAGYCDGYDVVMSRKIAKKLGKKLVVKKISWDGLQPAVESGEIDAIVAGMTANKKREKGIDFTTPYYQSETVMIVRANSEQAGYTSIQQFSGQKVMGQKNTNYDTIIDQINGVKHETPKATYPELVVALQNGDADGIPAELPVANGIVSANPDLTIVHFADGQGFDNDTSVSIGLKNGTRKTKYFKKVQKALDSISQEERMKLMEDAVKRAPTED</sequence>
<reference evidence="4 5" key="1">
    <citation type="submission" date="2018-11" db="EMBL/GenBank/DDBJ databases">
        <title>Clostridium sp. nov., a member of the family Erysipelotrichaceae isolated from pig faeces.</title>
        <authorList>
            <person name="Chang Y.-H."/>
        </authorList>
    </citation>
    <scope>NUCLEOTIDE SEQUENCE [LARGE SCALE GENOMIC DNA]</scope>
    <source>
        <strain evidence="4 5">YH-panp20</strain>
    </source>
</reference>